<name>A0A1F5X508_9BACT</name>
<protein>
    <recommendedName>
        <fullName evidence="3">Homing endonuclease LAGLIDADG domain-containing protein</fullName>
    </recommendedName>
</protein>
<dbReference type="EMBL" id="MFIE01000008">
    <property type="protein sequence ID" value="OGF82957.1"/>
    <property type="molecule type" value="Genomic_DNA"/>
</dbReference>
<proteinExistence type="predicted"/>
<evidence type="ECO:0000313" key="2">
    <source>
        <dbReference type="Proteomes" id="UP000178684"/>
    </source>
</evidence>
<dbReference type="Gene3D" id="3.10.28.10">
    <property type="entry name" value="Homing endonucleases"/>
    <property type="match status" value="1"/>
</dbReference>
<gene>
    <name evidence="1" type="ORF">A3B18_00485</name>
</gene>
<dbReference type="AlphaFoldDB" id="A0A1F5X508"/>
<dbReference type="Proteomes" id="UP000178684">
    <property type="component" value="Unassembled WGS sequence"/>
</dbReference>
<sequence length="184" mass="21790">MTSKDLEQIKTFLECLGLKNKIGRKVSGSTNRYCYRVQFGDVLFYKFLLSIGLSPGKTKILKDVDIPQKYFWDFMRGHFDGDGTFYSYYDSRWKSSFMFYTVFISASYSHIRWLQDEIFRLEKVKGHITHDKKKTTYQLKYAKTDSLKILRKMYYIDDLCCLKRKRLKIEKALNIIGLSIAQVA</sequence>
<organism evidence="1 2">
    <name type="scientific">Candidatus Giovannonibacteria bacterium RIFCSPLOWO2_01_FULL_46_13</name>
    <dbReference type="NCBI Taxonomy" id="1798352"/>
    <lineage>
        <taxon>Bacteria</taxon>
        <taxon>Candidatus Giovannoniibacteriota</taxon>
    </lineage>
</organism>
<reference evidence="1 2" key="1">
    <citation type="journal article" date="2016" name="Nat. Commun.">
        <title>Thousands of microbial genomes shed light on interconnected biogeochemical processes in an aquifer system.</title>
        <authorList>
            <person name="Anantharaman K."/>
            <person name="Brown C.T."/>
            <person name="Hug L.A."/>
            <person name="Sharon I."/>
            <person name="Castelle C.J."/>
            <person name="Probst A.J."/>
            <person name="Thomas B.C."/>
            <person name="Singh A."/>
            <person name="Wilkins M.J."/>
            <person name="Karaoz U."/>
            <person name="Brodie E.L."/>
            <person name="Williams K.H."/>
            <person name="Hubbard S.S."/>
            <person name="Banfield J.F."/>
        </authorList>
    </citation>
    <scope>NUCLEOTIDE SEQUENCE [LARGE SCALE GENOMIC DNA]</scope>
</reference>
<dbReference type="InterPro" id="IPR027434">
    <property type="entry name" value="Homing_endonucl"/>
</dbReference>
<comment type="caution">
    <text evidence="1">The sequence shown here is derived from an EMBL/GenBank/DDBJ whole genome shotgun (WGS) entry which is preliminary data.</text>
</comment>
<dbReference type="SUPFAM" id="SSF55608">
    <property type="entry name" value="Homing endonucleases"/>
    <property type="match status" value="1"/>
</dbReference>
<evidence type="ECO:0008006" key="3">
    <source>
        <dbReference type="Google" id="ProtNLM"/>
    </source>
</evidence>
<evidence type="ECO:0000313" key="1">
    <source>
        <dbReference type="EMBL" id="OGF82957.1"/>
    </source>
</evidence>
<accession>A0A1F5X508</accession>